<accession>A0ABU8WBV5</accession>
<evidence type="ECO:0000259" key="1">
    <source>
        <dbReference type="Pfam" id="PF13503"/>
    </source>
</evidence>
<gene>
    <name evidence="2" type="ORF">WKW80_37195</name>
</gene>
<dbReference type="RefSeq" id="WP_340368560.1">
    <property type="nucleotide sequence ID" value="NZ_JBBKZV010000100.1"/>
</dbReference>
<evidence type="ECO:0000313" key="2">
    <source>
        <dbReference type="EMBL" id="MEJ8827549.1"/>
    </source>
</evidence>
<sequence>GQAVDASPSLSIVRTLKPVDDLCRLLSWLACASTTDDMRLYLRIADTRVLAGLLRHITAAQRAMLQDTVREWVLADRTGALTRSFSAEASAVSAGAANTGIVLDDLQYNALMQDMEADMLHAELRRTKPHLHISRSGAEIQDWLRTVLGRAKALGLKNLADHAAFAGLALRAAGEFEAAPELADTWFRAKSGACSLNDAIGLWGGVQWQALGRFSNTGPNAARRQG</sequence>
<dbReference type="Pfam" id="PF13503">
    <property type="entry name" value="DUF4123"/>
    <property type="match status" value="1"/>
</dbReference>
<organism evidence="2 3">
    <name type="scientific">Variovorax humicola</name>
    <dbReference type="NCBI Taxonomy" id="1769758"/>
    <lineage>
        <taxon>Bacteria</taxon>
        <taxon>Pseudomonadati</taxon>
        <taxon>Pseudomonadota</taxon>
        <taxon>Betaproteobacteria</taxon>
        <taxon>Burkholderiales</taxon>
        <taxon>Comamonadaceae</taxon>
        <taxon>Variovorax</taxon>
    </lineage>
</organism>
<name>A0ABU8WBV5_9BURK</name>
<evidence type="ECO:0000313" key="3">
    <source>
        <dbReference type="Proteomes" id="UP001363010"/>
    </source>
</evidence>
<feature type="domain" description="DUF4123" evidence="1">
    <location>
        <begin position="6"/>
        <end position="63"/>
    </location>
</feature>
<reference evidence="2 3" key="1">
    <citation type="submission" date="2024-03" db="EMBL/GenBank/DDBJ databases">
        <title>Novel species of the genus Variovorax.</title>
        <authorList>
            <person name="Liu Q."/>
            <person name="Xin Y.-H."/>
        </authorList>
    </citation>
    <scope>NUCLEOTIDE SEQUENCE [LARGE SCALE GENOMIC DNA]</scope>
    <source>
        <strain evidence="2 3">KACC 18501</strain>
    </source>
</reference>
<comment type="caution">
    <text evidence="2">The sequence shown here is derived from an EMBL/GenBank/DDBJ whole genome shotgun (WGS) entry which is preliminary data.</text>
</comment>
<feature type="non-terminal residue" evidence="2">
    <location>
        <position position="1"/>
    </location>
</feature>
<dbReference type="EMBL" id="JBBKZV010000100">
    <property type="protein sequence ID" value="MEJ8827549.1"/>
    <property type="molecule type" value="Genomic_DNA"/>
</dbReference>
<dbReference type="InterPro" id="IPR025391">
    <property type="entry name" value="DUF4123"/>
</dbReference>
<keyword evidence="3" id="KW-1185">Reference proteome</keyword>
<proteinExistence type="predicted"/>
<protein>
    <submittedName>
        <fullName evidence="2">DUF4123 domain-containing protein</fullName>
    </submittedName>
</protein>
<dbReference type="Proteomes" id="UP001363010">
    <property type="component" value="Unassembled WGS sequence"/>
</dbReference>